<name>A0A0E0HY55_ORYNI</name>
<accession>A0A0E0HY55</accession>
<dbReference type="Proteomes" id="UP000006591">
    <property type="component" value="Chromosome 7"/>
</dbReference>
<dbReference type="AlphaFoldDB" id="A0A0E0HY55"/>
<reference evidence="1" key="1">
    <citation type="submission" date="2015-04" db="UniProtKB">
        <authorList>
            <consortium name="EnsemblPlants"/>
        </authorList>
    </citation>
    <scope>IDENTIFICATION</scope>
    <source>
        <strain evidence="1">SL10</strain>
    </source>
</reference>
<organism evidence="1">
    <name type="scientific">Oryza nivara</name>
    <name type="common">Indian wild rice</name>
    <name type="synonym">Oryza sativa f. spontanea</name>
    <dbReference type="NCBI Taxonomy" id="4536"/>
    <lineage>
        <taxon>Eukaryota</taxon>
        <taxon>Viridiplantae</taxon>
        <taxon>Streptophyta</taxon>
        <taxon>Embryophyta</taxon>
        <taxon>Tracheophyta</taxon>
        <taxon>Spermatophyta</taxon>
        <taxon>Magnoliopsida</taxon>
        <taxon>Liliopsida</taxon>
        <taxon>Poales</taxon>
        <taxon>Poaceae</taxon>
        <taxon>BOP clade</taxon>
        <taxon>Oryzoideae</taxon>
        <taxon>Oryzeae</taxon>
        <taxon>Oryzinae</taxon>
        <taxon>Oryza</taxon>
    </lineage>
</organism>
<proteinExistence type="predicted"/>
<dbReference type="EnsemblPlants" id="ONIVA07G05880.2">
    <property type="protein sequence ID" value="ONIVA07G05880.2"/>
    <property type="gene ID" value="ONIVA07G05880"/>
</dbReference>
<dbReference type="EnsemblPlants" id="ONIVA07G05880.1">
    <property type="protein sequence ID" value="ONIVA07G05880.1"/>
    <property type="gene ID" value="ONIVA07G05880"/>
</dbReference>
<dbReference type="Gramene" id="ONIVA07G05880.1">
    <property type="protein sequence ID" value="ONIVA07G05880.1"/>
    <property type="gene ID" value="ONIVA07G05880"/>
</dbReference>
<protein>
    <submittedName>
        <fullName evidence="1">Uncharacterized protein</fullName>
    </submittedName>
</protein>
<dbReference type="Gramene" id="ONIVA07G05880.2">
    <property type="protein sequence ID" value="ONIVA07G05880.2"/>
    <property type="gene ID" value="ONIVA07G05880"/>
</dbReference>
<reference evidence="1" key="2">
    <citation type="submission" date="2018-04" db="EMBL/GenBank/DDBJ databases">
        <title>OnivRS2 (Oryza nivara Reference Sequence Version 2).</title>
        <authorList>
            <person name="Zhang J."/>
            <person name="Kudrna D."/>
            <person name="Lee S."/>
            <person name="Talag J."/>
            <person name="Rajasekar S."/>
            <person name="Welchert J."/>
            <person name="Hsing Y.-I."/>
            <person name="Wing R.A."/>
        </authorList>
    </citation>
    <scope>NUCLEOTIDE SEQUENCE [LARGE SCALE GENOMIC DNA]</scope>
    <source>
        <strain evidence="1">SL10</strain>
    </source>
</reference>
<keyword evidence="2" id="KW-1185">Reference proteome</keyword>
<evidence type="ECO:0000313" key="2">
    <source>
        <dbReference type="Proteomes" id="UP000006591"/>
    </source>
</evidence>
<sequence length="82" mass="8982">MPDVGICEEIRGIDINTVLNGSLQMEQISDHLSPIQNITHSCLPVLEEMDKIVGGSTQTSITTSECLGCKTIVKYSETNSWK</sequence>
<evidence type="ECO:0000313" key="1">
    <source>
        <dbReference type="EnsemblPlants" id="ONIVA07G05880.1"/>
    </source>
</evidence>
<dbReference type="HOGENOM" id="CLU_2562300_0_0_1"/>